<keyword evidence="1" id="KW-0479">Metal-binding</keyword>
<dbReference type="GO" id="GO:0008270">
    <property type="term" value="F:zinc ion binding"/>
    <property type="evidence" value="ECO:0007669"/>
    <property type="project" value="UniProtKB-KW"/>
</dbReference>
<feature type="domain" description="C2H2-type" evidence="7">
    <location>
        <begin position="225"/>
        <end position="252"/>
    </location>
</feature>
<organism evidence="8 9">
    <name type="scientific">Olpidium bornovanus</name>
    <dbReference type="NCBI Taxonomy" id="278681"/>
    <lineage>
        <taxon>Eukaryota</taxon>
        <taxon>Fungi</taxon>
        <taxon>Fungi incertae sedis</taxon>
        <taxon>Olpidiomycota</taxon>
        <taxon>Olpidiomycotina</taxon>
        <taxon>Olpidiomycetes</taxon>
        <taxon>Olpidiales</taxon>
        <taxon>Olpidiaceae</taxon>
        <taxon>Olpidium</taxon>
    </lineage>
</organism>
<keyword evidence="9" id="KW-1185">Reference proteome</keyword>
<reference evidence="8 9" key="1">
    <citation type="journal article" name="Sci. Rep.">
        <title>Genome-scale phylogenetic analyses confirm Olpidium as the closest living zoosporic fungus to the non-flagellated, terrestrial fungi.</title>
        <authorList>
            <person name="Chang Y."/>
            <person name="Rochon D."/>
            <person name="Sekimoto S."/>
            <person name="Wang Y."/>
            <person name="Chovatia M."/>
            <person name="Sandor L."/>
            <person name="Salamov A."/>
            <person name="Grigoriev I.V."/>
            <person name="Stajich J.E."/>
            <person name="Spatafora J.W."/>
        </authorList>
    </citation>
    <scope>NUCLEOTIDE SEQUENCE [LARGE SCALE GENOMIC DNA]</scope>
    <source>
        <strain evidence="8">S191</strain>
    </source>
</reference>
<dbReference type="GO" id="GO:0005634">
    <property type="term" value="C:nucleus"/>
    <property type="evidence" value="ECO:0007669"/>
    <property type="project" value="TreeGrafter"/>
</dbReference>
<evidence type="ECO:0000256" key="2">
    <source>
        <dbReference type="ARBA" id="ARBA00022737"/>
    </source>
</evidence>
<comment type="caution">
    <text evidence="8">The sequence shown here is derived from an EMBL/GenBank/DDBJ whole genome shotgun (WGS) entry which is preliminary data.</text>
</comment>
<dbReference type="InterPro" id="IPR050717">
    <property type="entry name" value="C2H2-ZF_Transcription_Reg"/>
</dbReference>
<proteinExistence type="predicted"/>
<dbReference type="PROSITE" id="PS00028">
    <property type="entry name" value="ZINC_FINGER_C2H2_1"/>
    <property type="match status" value="1"/>
</dbReference>
<dbReference type="PANTHER" id="PTHR14196:SF12">
    <property type="entry name" value="ZINC FINGER PROTEIN 208-LIKE"/>
    <property type="match status" value="1"/>
</dbReference>
<protein>
    <recommendedName>
        <fullName evidence="7">C2H2-type domain-containing protein</fullName>
    </recommendedName>
</protein>
<feature type="non-terminal residue" evidence="8">
    <location>
        <position position="262"/>
    </location>
</feature>
<accession>A0A8H7ZUZ1</accession>
<evidence type="ECO:0000313" key="8">
    <source>
        <dbReference type="EMBL" id="KAG5459840.1"/>
    </source>
</evidence>
<dbReference type="PANTHER" id="PTHR14196">
    <property type="entry name" value="ODD-SKIPPED - RELATED"/>
    <property type="match status" value="1"/>
</dbReference>
<dbReference type="InterPro" id="IPR036236">
    <property type="entry name" value="Znf_C2H2_sf"/>
</dbReference>
<dbReference type="SUPFAM" id="SSF57667">
    <property type="entry name" value="beta-beta-alpha zinc fingers"/>
    <property type="match status" value="1"/>
</dbReference>
<evidence type="ECO:0000256" key="4">
    <source>
        <dbReference type="ARBA" id="ARBA00022833"/>
    </source>
</evidence>
<dbReference type="AlphaFoldDB" id="A0A8H7ZUZ1"/>
<evidence type="ECO:0000256" key="5">
    <source>
        <dbReference type="PROSITE-ProRule" id="PRU00042"/>
    </source>
</evidence>
<keyword evidence="4" id="KW-0862">Zinc</keyword>
<gene>
    <name evidence="8" type="ORF">BJ554DRAFT_8189</name>
</gene>
<dbReference type="GO" id="GO:0000977">
    <property type="term" value="F:RNA polymerase II transcription regulatory region sequence-specific DNA binding"/>
    <property type="evidence" value="ECO:0007669"/>
    <property type="project" value="TreeGrafter"/>
</dbReference>
<dbReference type="FunFam" id="3.30.160.60:FF:000065">
    <property type="entry name" value="B-cell CLL/lymphoma 6, member B"/>
    <property type="match status" value="1"/>
</dbReference>
<feature type="region of interest" description="Disordered" evidence="6">
    <location>
        <begin position="13"/>
        <end position="34"/>
    </location>
</feature>
<sequence length="262" mass="28167">MRTATFCSINSLVEDPGDGVGPGSGREQGNLPTVDGMTQKNVALVEQKFGGSGSEVVSEGEVNVADGPFPAAYDALPVTIVTPSSPPAEHQGFALENRERPVAGRDSSQMRDIKRGLPPVAAPESPSFGRRSSFAATNRLSGFLSTSTQAALISRPRPHSLPGLYDVVDRRACGVRAGGDNYDDDENKIQEVEQAKLDAVAEQPRCPLVRKRRLSGGATSRAKIYRCEQCMQSFARSYNLKSHSLIHSNERPFLCEVCGTAF</sequence>
<evidence type="ECO:0000259" key="7">
    <source>
        <dbReference type="PROSITE" id="PS50157"/>
    </source>
</evidence>
<name>A0A8H7ZUZ1_9FUNG</name>
<dbReference type="InterPro" id="IPR013087">
    <property type="entry name" value="Znf_C2H2_type"/>
</dbReference>
<evidence type="ECO:0000256" key="3">
    <source>
        <dbReference type="ARBA" id="ARBA00022771"/>
    </source>
</evidence>
<dbReference type="PROSITE" id="PS50157">
    <property type="entry name" value="ZINC_FINGER_C2H2_2"/>
    <property type="match status" value="1"/>
</dbReference>
<evidence type="ECO:0000256" key="1">
    <source>
        <dbReference type="ARBA" id="ARBA00022723"/>
    </source>
</evidence>
<dbReference type="Gene3D" id="3.30.160.60">
    <property type="entry name" value="Classic Zinc Finger"/>
    <property type="match status" value="1"/>
</dbReference>
<keyword evidence="3 5" id="KW-0863">Zinc-finger</keyword>
<evidence type="ECO:0000313" key="9">
    <source>
        <dbReference type="Proteomes" id="UP000673691"/>
    </source>
</evidence>
<dbReference type="EMBL" id="JAEFCI010006208">
    <property type="protein sequence ID" value="KAG5459840.1"/>
    <property type="molecule type" value="Genomic_DNA"/>
</dbReference>
<evidence type="ECO:0000256" key="6">
    <source>
        <dbReference type="SAM" id="MobiDB-lite"/>
    </source>
</evidence>
<dbReference type="OrthoDB" id="8117402at2759"/>
<dbReference type="GO" id="GO:0000981">
    <property type="term" value="F:DNA-binding transcription factor activity, RNA polymerase II-specific"/>
    <property type="evidence" value="ECO:0007669"/>
    <property type="project" value="TreeGrafter"/>
</dbReference>
<dbReference type="Proteomes" id="UP000673691">
    <property type="component" value="Unassembled WGS sequence"/>
</dbReference>
<keyword evidence="2" id="KW-0677">Repeat</keyword>